<evidence type="ECO:0000256" key="1">
    <source>
        <dbReference type="SAM" id="MobiDB-lite"/>
    </source>
</evidence>
<proteinExistence type="predicted"/>
<protein>
    <submittedName>
        <fullName evidence="2">Uncharacterized protein</fullName>
    </submittedName>
</protein>
<name>A0A0A9CYG8_ARUDO</name>
<accession>A0A0A9CYG8</accession>
<dbReference type="AlphaFoldDB" id="A0A0A9CYG8"/>
<dbReference type="SUPFAM" id="SSF54001">
    <property type="entry name" value="Cysteine proteinases"/>
    <property type="match status" value="1"/>
</dbReference>
<evidence type="ECO:0000313" key="2">
    <source>
        <dbReference type="EMBL" id="JAD78455.1"/>
    </source>
</evidence>
<organism evidence="2">
    <name type="scientific">Arundo donax</name>
    <name type="common">Giant reed</name>
    <name type="synonym">Donax arundinaceus</name>
    <dbReference type="NCBI Taxonomy" id="35708"/>
    <lineage>
        <taxon>Eukaryota</taxon>
        <taxon>Viridiplantae</taxon>
        <taxon>Streptophyta</taxon>
        <taxon>Embryophyta</taxon>
        <taxon>Tracheophyta</taxon>
        <taxon>Spermatophyta</taxon>
        <taxon>Magnoliopsida</taxon>
        <taxon>Liliopsida</taxon>
        <taxon>Poales</taxon>
        <taxon>Poaceae</taxon>
        <taxon>PACMAD clade</taxon>
        <taxon>Arundinoideae</taxon>
        <taxon>Arundineae</taxon>
        <taxon>Arundo</taxon>
    </lineage>
</organism>
<feature type="region of interest" description="Disordered" evidence="1">
    <location>
        <begin position="1"/>
        <end position="48"/>
    </location>
</feature>
<dbReference type="InterPro" id="IPR038765">
    <property type="entry name" value="Papain-like_cys_pep_sf"/>
</dbReference>
<dbReference type="EMBL" id="GBRH01219440">
    <property type="protein sequence ID" value="JAD78455.1"/>
    <property type="molecule type" value="Transcribed_RNA"/>
</dbReference>
<reference evidence="2" key="2">
    <citation type="journal article" date="2015" name="Data Brief">
        <title>Shoot transcriptome of the giant reed, Arundo donax.</title>
        <authorList>
            <person name="Barrero R.A."/>
            <person name="Guerrero F.D."/>
            <person name="Moolhuijzen P."/>
            <person name="Goolsby J.A."/>
            <person name="Tidwell J."/>
            <person name="Bellgard S.E."/>
            <person name="Bellgard M.I."/>
        </authorList>
    </citation>
    <scope>NUCLEOTIDE SEQUENCE</scope>
    <source>
        <tissue evidence="2">Shoot tissue taken approximately 20 cm above the soil surface</tissue>
    </source>
</reference>
<reference evidence="2" key="1">
    <citation type="submission" date="2014-09" db="EMBL/GenBank/DDBJ databases">
        <authorList>
            <person name="Magalhaes I.L.F."/>
            <person name="Oliveira U."/>
            <person name="Santos F.R."/>
            <person name="Vidigal T.H.D.A."/>
            <person name="Brescovit A.D."/>
            <person name="Santos A.J."/>
        </authorList>
    </citation>
    <scope>NUCLEOTIDE SEQUENCE</scope>
    <source>
        <tissue evidence="2">Shoot tissue taken approximately 20 cm above the soil surface</tissue>
    </source>
</reference>
<sequence>MFQSLEPTQYDSPRVTPNQSIKLQLFSKKKQSQQHTTLPPPSKQQISEDVQIVGERSLSQNVKRVVRTPALYTSNLDAGPSGSHLNPEIVDDGSNFKGRDSSTGGKLPPYGPRRVCFPSRHVDPNFLSKKYAFSISKSEVQNYKAICNLASSHWKNENAVDLGGVRCTFWSLGESMKPGGQVNSFVVAAFCYYLFLKPNGHPDSSKRHYFFP</sequence>
<feature type="compositionally biased region" description="Polar residues" evidence="1">
    <location>
        <begin position="1"/>
        <end position="18"/>
    </location>
</feature>